<feature type="domain" description="PCI" evidence="1">
    <location>
        <begin position="247"/>
        <end position="409"/>
    </location>
</feature>
<proteinExistence type="predicted"/>
<dbReference type="EMBL" id="AUPL01005918">
    <property type="protein sequence ID" value="ESL06409.1"/>
    <property type="molecule type" value="Genomic_DNA"/>
</dbReference>
<evidence type="ECO:0000313" key="3">
    <source>
        <dbReference type="Proteomes" id="UP000031737"/>
    </source>
</evidence>
<dbReference type="PROSITE" id="PS00770">
    <property type="entry name" value="AA_TRANSFER_CLASS_4"/>
    <property type="match status" value="1"/>
</dbReference>
<dbReference type="Gene3D" id="1.25.40.570">
    <property type="match status" value="1"/>
</dbReference>
<dbReference type="SMART" id="SM00753">
    <property type="entry name" value="PAM"/>
    <property type="match status" value="1"/>
</dbReference>
<dbReference type="PROSITE" id="PS50250">
    <property type="entry name" value="PCI"/>
    <property type="match status" value="1"/>
</dbReference>
<comment type="caution">
    <text evidence="2">The sequence shown here is derived from an EMBL/GenBank/DDBJ whole genome shotgun (WGS) entry which is preliminary data.</text>
</comment>
<dbReference type="InterPro" id="IPR050871">
    <property type="entry name" value="26S_Proteasome/COP9_Components"/>
</dbReference>
<evidence type="ECO:0000313" key="2">
    <source>
        <dbReference type="EMBL" id="ESL06409.1"/>
    </source>
</evidence>
<dbReference type="InterPro" id="IPR000717">
    <property type="entry name" value="PCI_dom"/>
</dbReference>
<dbReference type="InterPro" id="IPR018300">
    <property type="entry name" value="Aminotrans_IV_CS"/>
</dbReference>
<dbReference type="AlphaFoldDB" id="A0A061IUS2"/>
<dbReference type="Pfam" id="PF01399">
    <property type="entry name" value="PCI"/>
    <property type="match status" value="1"/>
</dbReference>
<dbReference type="Proteomes" id="UP000031737">
    <property type="component" value="Unassembled WGS sequence"/>
</dbReference>
<evidence type="ECO:0000259" key="1">
    <source>
        <dbReference type="PROSITE" id="PS50250"/>
    </source>
</evidence>
<protein>
    <recommendedName>
        <fullName evidence="1">PCI domain-containing protein</fullName>
    </recommendedName>
</protein>
<dbReference type="GO" id="GO:0003824">
    <property type="term" value="F:catalytic activity"/>
    <property type="evidence" value="ECO:0007669"/>
    <property type="project" value="InterPro"/>
</dbReference>
<dbReference type="SUPFAM" id="SSF46785">
    <property type="entry name" value="Winged helix' DNA-binding domain"/>
    <property type="match status" value="1"/>
</dbReference>
<dbReference type="OrthoDB" id="194139at2759"/>
<sequence length="442" mass="50757">MEDEEYYYYDDDYGNEEGEAWEAALENVYATAKSMMDTMPEECAAGMRGVARDDPVGGRWSFKALKMLVRVCRRMKSYEEMLSYYDQVSSFSHSDVSKGQLQKAMTKLIDEAQRVPVEYLRRMLETTIKVTSRDMKSFGKLWFNAKLKHATLALQANALDAVLDEMEPVLAWCKDEDQFAFKKGAQLFLAYALLLRVYSKKKDYKRMRETFFLSTSIANTIPPSRVLGGVMECGGKMYMHLRDWSSAFRAFSEAFLHYNEFGDPSKIGCLKYLVFARMLGGSTIDPFARREAKVYEDTPEIMPVAMLMRSFAANDVCEFIDVMKLHRDSFDADAVVKPCLDEVLEQLRLQALVAYVEPYQCLYVERLKEVLLVDADEAERLCVRAVAEGKLNAALDDKRHVLVMQREQLADSEVEQLQALTRWSTTLLELNGDARKKLERII</sequence>
<dbReference type="VEuPathDB" id="TriTrypDB:TRSC58_05918"/>
<dbReference type="PANTHER" id="PTHR10678">
    <property type="entry name" value="26S PROTEASOME NON-ATPASE REGULATORY SUBUNIT 11/COP9 SIGNALOSOME COMPLEX SUBUNIT 2"/>
    <property type="match status" value="1"/>
</dbReference>
<accession>A0A061IUS2</accession>
<keyword evidence="3" id="KW-1185">Reference proteome</keyword>
<reference evidence="2 3" key="1">
    <citation type="submission" date="2013-07" db="EMBL/GenBank/DDBJ databases">
        <authorList>
            <person name="Stoco P.H."/>
            <person name="Wagner G."/>
            <person name="Gerber A."/>
            <person name="Zaha A."/>
            <person name="Thompson C."/>
            <person name="Bartholomeu D.C."/>
            <person name="Luckemeyer D.D."/>
            <person name="Bahia D."/>
            <person name="Loreto E."/>
            <person name="Prestes E.B."/>
            <person name="Lima F.M."/>
            <person name="Rodrigues-Luiz G."/>
            <person name="Vallejo G.A."/>
            <person name="Filho J.F."/>
            <person name="Monteiro K.M."/>
            <person name="Tyler K.M."/>
            <person name="de Almeida L.G."/>
            <person name="Ortiz M.F."/>
            <person name="Siervo M.A."/>
            <person name="de Moraes M.H."/>
            <person name="Cunha O.L."/>
            <person name="Mendonca-Neto R."/>
            <person name="Silva R."/>
            <person name="Teixeira S.M."/>
            <person name="Murta S.M."/>
            <person name="Sincero T.C."/>
            <person name="Mendes T.A."/>
            <person name="Urmenyi T.P."/>
            <person name="Silva V.G."/>
            <person name="da Rocha W.D."/>
            <person name="Andersson B."/>
            <person name="Romanha A.J."/>
            <person name="Steindel M."/>
            <person name="de Vasconcelos A.T."/>
            <person name="Grisard E.C."/>
        </authorList>
    </citation>
    <scope>NUCLEOTIDE SEQUENCE [LARGE SCALE GENOMIC DNA]</scope>
    <source>
        <strain evidence="2 3">SC58</strain>
    </source>
</reference>
<organism evidence="2 3">
    <name type="scientific">Trypanosoma rangeli SC58</name>
    <dbReference type="NCBI Taxonomy" id="429131"/>
    <lineage>
        <taxon>Eukaryota</taxon>
        <taxon>Discoba</taxon>
        <taxon>Euglenozoa</taxon>
        <taxon>Kinetoplastea</taxon>
        <taxon>Metakinetoplastina</taxon>
        <taxon>Trypanosomatida</taxon>
        <taxon>Trypanosomatidae</taxon>
        <taxon>Trypanosoma</taxon>
        <taxon>Herpetosoma</taxon>
    </lineage>
</organism>
<name>A0A061IUS2_TRYRA</name>
<dbReference type="InterPro" id="IPR036390">
    <property type="entry name" value="WH_DNA-bd_sf"/>
</dbReference>
<gene>
    <name evidence="2" type="ORF">TRSC58_05918</name>
</gene>
<dbReference type="SMART" id="SM00088">
    <property type="entry name" value="PINT"/>
    <property type="match status" value="1"/>
</dbReference>